<name>A0A9W6VPX5_9ACTN</name>
<keyword evidence="4" id="KW-0274">FAD</keyword>
<dbReference type="Proteomes" id="UP001165135">
    <property type="component" value="Unassembled WGS sequence"/>
</dbReference>
<dbReference type="FunFam" id="1.10.45.10:FF:000001">
    <property type="entry name" value="D-lactate dehydrogenase mitochondrial"/>
    <property type="match status" value="1"/>
</dbReference>
<dbReference type="Pfam" id="PF01565">
    <property type="entry name" value="FAD_binding_4"/>
    <property type="match status" value="1"/>
</dbReference>
<comment type="cofactor">
    <cofactor evidence="1">
        <name>FAD</name>
        <dbReference type="ChEBI" id="CHEBI:57692"/>
    </cofactor>
</comment>
<keyword evidence="5" id="KW-0560">Oxidoreductase</keyword>
<dbReference type="Gene3D" id="3.30.465.10">
    <property type="match status" value="1"/>
</dbReference>
<dbReference type="InterPro" id="IPR006094">
    <property type="entry name" value="Oxid_FAD_bind_N"/>
</dbReference>
<dbReference type="InterPro" id="IPR036318">
    <property type="entry name" value="FAD-bd_PCMH-like_sf"/>
</dbReference>
<dbReference type="InterPro" id="IPR016164">
    <property type="entry name" value="FAD-linked_Oxase-like_C"/>
</dbReference>
<evidence type="ECO:0000256" key="2">
    <source>
        <dbReference type="ARBA" id="ARBA00008000"/>
    </source>
</evidence>
<gene>
    <name evidence="7" type="ORF">Airi01_035610</name>
</gene>
<dbReference type="InterPro" id="IPR016169">
    <property type="entry name" value="FAD-bd_PCMH_sub2"/>
</dbReference>
<organism evidence="7 8">
    <name type="scientific">Actinoallomurus iriomotensis</name>
    <dbReference type="NCBI Taxonomy" id="478107"/>
    <lineage>
        <taxon>Bacteria</taxon>
        <taxon>Bacillati</taxon>
        <taxon>Actinomycetota</taxon>
        <taxon>Actinomycetes</taxon>
        <taxon>Streptosporangiales</taxon>
        <taxon>Thermomonosporaceae</taxon>
        <taxon>Actinoallomurus</taxon>
    </lineage>
</organism>
<reference evidence="7" key="1">
    <citation type="submission" date="2023-03" db="EMBL/GenBank/DDBJ databases">
        <title>Actinoallomurus iriomotensis NBRC 103681.</title>
        <authorList>
            <person name="Ichikawa N."/>
            <person name="Sato H."/>
            <person name="Tonouchi N."/>
        </authorList>
    </citation>
    <scope>NUCLEOTIDE SEQUENCE</scope>
    <source>
        <strain evidence="7">NBRC 103681</strain>
    </source>
</reference>
<dbReference type="SUPFAM" id="SSF56176">
    <property type="entry name" value="FAD-binding/transporter-associated domain-like"/>
    <property type="match status" value="1"/>
</dbReference>
<protein>
    <submittedName>
        <fullName evidence="7">FAD-linked oxidase</fullName>
    </submittedName>
</protein>
<dbReference type="RefSeq" id="WP_285622181.1">
    <property type="nucleotide sequence ID" value="NZ_BSTJ01000004.1"/>
</dbReference>
<dbReference type="PANTHER" id="PTHR42934:SF2">
    <property type="entry name" value="GLYCOLATE OXIDASE SUBUNIT GLCD"/>
    <property type="match status" value="1"/>
</dbReference>
<dbReference type="AlphaFoldDB" id="A0A9W6VPX5"/>
<sequence>MTTGLAGDLRDALPGVPVVDDPDALSAYARDQVPGLPAGKPAAAVFPAETAEVQEIMRIASRTGTPVVTQGAATGLAGAANAVDGCLILSTRRMDRILEIDAAEGIAVVQPGVVNARLREAAQRDGRFYPPDPGSFEACTIGGNVATGAGGMCCVKYGVTADYVRALEVVLADGSVLRTGRRTVKGVAGYDLVKLFTGSEGTLGVITEVTVALRAAPAPPRTVVAEFGSLAAAGAAISAVLAGGATPSLVEILDRTTLAAIESWQPLGIGSDVAALVLLQSDAADADAQTEAWSGVLEGTEATGVYKADDAAESELLMQARRLAYPALERLGGTLLDDVAVPRGALTTLIEGVERIAAAHGLTIGVFGHAGDGNLHPTIVYDRADPAGERRAFAAFDDIVSLALDLGGTVTGEHGVGLLKRSWLARELDPVALRVHASIKAALDPAGLLNPSKVFEATTG</sequence>
<keyword evidence="3" id="KW-0285">Flavoprotein</keyword>
<feature type="domain" description="FAD-binding PCMH-type" evidence="6">
    <location>
        <begin position="37"/>
        <end position="216"/>
    </location>
</feature>
<dbReference type="InterPro" id="IPR016166">
    <property type="entry name" value="FAD-bd_PCMH"/>
</dbReference>
<dbReference type="InterPro" id="IPR004113">
    <property type="entry name" value="FAD-bd_oxidored_4_C"/>
</dbReference>
<dbReference type="EMBL" id="BSTJ01000004">
    <property type="protein sequence ID" value="GLY75294.1"/>
    <property type="molecule type" value="Genomic_DNA"/>
</dbReference>
<dbReference type="Pfam" id="PF02913">
    <property type="entry name" value="FAD-oxidase_C"/>
    <property type="match status" value="1"/>
</dbReference>
<evidence type="ECO:0000313" key="8">
    <source>
        <dbReference type="Proteomes" id="UP001165135"/>
    </source>
</evidence>
<dbReference type="PROSITE" id="PS51387">
    <property type="entry name" value="FAD_PCMH"/>
    <property type="match status" value="1"/>
</dbReference>
<comment type="caution">
    <text evidence="7">The sequence shown here is derived from an EMBL/GenBank/DDBJ whole genome shotgun (WGS) entry which is preliminary data.</text>
</comment>
<dbReference type="GO" id="GO:0016491">
    <property type="term" value="F:oxidoreductase activity"/>
    <property type="evidence" value="ECO:0007669"/>
    <property type="project" value="UniProtKB-KW"/>
</dbReference>
<evidence type="ECO:0000313" key="7">
    <source>
        <dbReference type="EMBL" id="GLY75294.1"/>
    </source>
</evidence>
<dbReference type="FunFam" id="3.30.70.2740:FF:000001">
    <property type="entry name" value="D-lactate dehydrogenase mitochondrial"/>
    <property type="match status" value="1"/>
</dbReference>
<evidence type="ECO:0000256" key="4">
    <source>
        <dbReference type="ARBA" id="ARBA00022827"/>
    </source>
</evidence>
<accession>A0A9W6VPX5</accession>
<proteinExistence type="inferred from homology"/>
<evidence type="ECO:0000256" key="1">
    <source>
        <dbReference type="ARBA" id="ARBA00001974"/>
    </source>
</evidence>
<dbReference type="InterPro" id="IPR016171">
    <property type="entry name" value="Vanillyl_alc_oxidase_C-sub2"/>
</dbReference>
<evidence type="ECO:0000256" key="5">
    <source>
        <dbReference type="ARBA" id="ARBA00023002"/>
    </source>
</evidence>
<dbReference type="SUPFAM" id="SSF55103">
    <property type="entry name" value="FAD-linked oxidases, C-terminal domain"/>
    <property type="match status" value="1"/>
</dbReference>
<dbReference type="GO" id="GO:0071949">
    <property type="term" value="F:FAD binding"/>
    <property type="evidence" value="ECO:0007669"/>
    <property type="project" value="InterPro"/>
</dbReference>
<dbReference type="InterPro" id="IPR051914">
    <property type="entry name" value="FAD-linked_OxidoTrans_Type4"/>
</dbReference>
<comment type="similarity">
    <text evidence="2">Belongs to the FAD-binding oxidoreductase/transferase type 4 family.</text>
</comment>
<evidence type="ECO:0000256" key="3">
    <source>
        <dbReference type="ARBA" id="ARBA00022630"/>
    </source>
</evidence>
<evidence type="ECO:0000259" key="6">
    <source>
        <dbReference type="PROSITE" id="PS51387"/>
    </source>
</evidence>
<dbReference type="Gene3D" id="3.30.70.2740">
    <property type="match status" value="1"/>
</dbReference>
<dbReference type="Gene3D" id="1.10.45.10">
    <property type="entry name" value="Vanillyl-alcohol Oxidase, Chain A, domain 4"/>
    <property type="match status" value="1"/>
</dbReference>
<dbReference type="PANTHER" id="PTHR42934">
    <property type="entry name" value="GLYCOLATE OXIDASE SUBUNIT GLCD"/>
    <property type="match status" value="1"/>
</dbReference>